<gene>
    <name evidence="10" type="ORF">CVLEPA_LOCUS4467</name>
</gene>
<evidence type="ECO:0000256" key="1">
    <source>
        <dbReference type="ARBA" id="ARBA00004141"/>
    </source>
</evidence>
<evidence type="ECO:0000256" key="5">
    <source>
        <dbReference type="ARBA" id="ARBA00023157"/>
    </source>
</evidence>
<sequence>MQIMIGLTSEGEGIIVHFPAANVGQTSESLEKCEKTGFPLAKVKCIKLRNWVVYDTFNLTTKPCNGSVIKVSNKPNGSTTTAPAPAPEVTMQEVKPTSGTASSNETQKLVEGLLKEMMNIKQNQSMISPIEFHDVTAKADNLMTSLSATSNSGVRQASEQFLSAIVDTIDVLVDKVQLPASGSLNVTTSNFVVEVHDVKMNENGPLLNQSLSFVDKESSLSFDIPISSIQGVTSKHNRSHARVGFVLHKTSFLFRSSTFRTNQVISASISGLKEHTKLAEPISFKMNKSDIQFDNATEHLTCGFWDFSSSDWSEQGCKLQQDGEDTFVCRCSHLTNFAILVDLHRQEAGNKANEFKESDTMQFFHKNLIGIVSDVGCLLSILGLFLTIVIHMSFNNLRQRKPQKVLINLSLSLLFAYSIFLMGVRATEHFLICAFAAAFLHYFWLCAWCWMAVEGYTMYGLLVKVMDSRTVNNYTKKASLFAYGAPALIVLISAGLSLFYLDIDLSRNFARNGSLYFFSHKSNERTLWHLNVTVQAVNNHSTHYDIDWQSTYVGSDACWPWGNAFYYGFLLPVGLIFVFNCLSFCFVLFAITKGRSKIQSTARKQSAKRQLNNAVTMTALLGISWTFGFLAMINTDPVFLTVMQGLHAIFNSTQGFSIFVIFCVRHRTVRTTWMNALRRRLRCCRTKNTSSSISRMTPGAKDKRMKHVNGSKLRPTSSGTTKESDLSSSRSGLSVKRAPSVFK</sequence>
<dbReference type="InterPro" id="IPR000832">
    <property type="entry name" value="GPCR_2_secretin-like"/>
</dbReference>
<dbReference type="Pfam" id="PF00002">
    <property type="entry name" value="7tm_2"/>
    <property type="match status" value="2"/>
</dbReference>
<keyword evidence="2 7" id="KW-0812">Transmembrane</keyword>
<dbReference type="PRINTS" id="PR00249">
    <property type="entry name" value="GPCRSECRETIN"/>
</dbReference>
<accession>A0ABP0F8P8</accession>
<dbReference type="PROSITE" id="PS50261">
    <property type="entry name" value="G_PROTEIN_RECEP_F2_4"/>
    <property type="match status" value="1"/>
</dbReference>
<dbReference type="Pfam" id="PF01825">
    <property type="entry name" value="GPS"/>
    <property type="match status" value="1"/>
</dbReference>
<reference evidence="10 11" key="1">
    <citation type="submission" date="2024-02" db="EMBL/GenBank/DDBJ databases">
        <authorList>
            <person name="Daric V."/>
            <person name="Darras S."/>
        </authorList>
    </citation>
    <scope>NUCLEOTIDE SEQUENCE [LARGE SCALE GENOMIC DNA]</scope>
</reference>
<evidence type="ECO:0000256" key="7">
    <source>
        <dbReference type="SAM" id="Phobius"/>
    </source>
</evidence>
<keyword evidence="3 7" id="KW-1133">Transmembrane helix</keyword>
<proteinExistence type="predicted"/>
<protein>
    <submittedName>
        <fullName evidence="10">Uncharacterized protein</fullName>
    </submittedName>
</protein>
<dbReference type="Gene3D" id="1.20.1070.10">
    <property type="entry name" value="Rhodopsin 7-helix transmembrane proteins"/>
    <property type="match status" value="1"/>
</dbReference>
<evidence type="ECO:0000313" key="11">
    <source>
        <dbReference type="Proteomes" id="UP001642483"/>
    </source>
</evidence>
<feature type="transmembrane region" description="Helical" evidence="7">
    <location>
        <begin position="480"/>
        <end position="501"/>
    </location>
</feature>
<evidence type="ECO:0000256" key="4">
    <source>
        <dbReference type="ARBA" id="ARBA00023136"/>
    </source>
</evidence>
<dbReference type="CDD" id="cd15040">
    <property type="entry name" value="7tmB2_Adhesion"/>
    <property type="match status" value="1"/>
</dbReference>
<dbReference type="SMART" id="SM00303">
    <property type="entry name" value="GPS"/>
    <property type="match status" value="1"/>
</dbReference>
<keyword evidence="4 7" id="KW-0472">Membrane</keyword>
<feature type="transmembrane region" description="Helical" evidence="7">
    <location>
        <begin position="429"/>
        <end position="459"/>
    </location>
</feature>
<dbReference type="InterPro" id="IPR000203">
    <property type="entry name" value="GPS"/>
</dbReference>
<feature type="domain" description="GAIN-B" evidence="8">
    <location>
        <begin position="199"/>
        <end position="347"/>
    </location>
</feature>
<evidence type="ECO:0000259" key="8">
    <source>
        <dbReference type="PROSITE" id="PS50221"/>
    </source>
</evidence>
<evidence type="ECO:0000313" key="10">
    <source>
        <dbReference type="EMBL" id="CAK8674805.1"/>
    </source>
</evidence>
<comment type="caution">
    <text evidence="10">The sequence shown here is derived from an EMBL/GenBank/DDBJ whole genome shotgun (WGS) entry which is preliminary data.</text>
</comment>
<feature type="transmembrane region" description="Helical" evidence="7">
    <location>
        <begin position="564"/>
        <end position="591"/>
    </location>
</feature>
<evidence type="ECO:0000259" key="9">
    <source>
        <dbReference type="PROSITE" id="PS50261"/>
    </source>
</evidence>
<dbReference type="SUPFAM" id="SSF81321">
    <property type="entry name" value="Family A G protein-coupled receptor-like"/>
    <property type="match status" value="1"/>
</dbReference>
<feature type="transmembrane region" description="Helical" evidence="7">
    <location>
        <begin position="611"/>
        <end position="633"/>
    </location>
</feature>
<feature type="region of interest" description="Disordered" evidence="6">
    <location>
        <begin position="688"/>
        <end position="743"/>
    </location>
</feature>
<dbReference type="PANTHER" id="PTHR45692">
    <property type="entry name" value="G_PROTEIN_RECEP_F2_4 DOMAIN-CONTAINING PROTEIN"/>
    <property type="match status" value="1"/>
</dbReference>
<dbReference type="PROSITE" id="PS50221">
    <property type="entry name" value="GAIN_B"/>
    <property type="match status" value="1"/>
</dbReference>
<keyword evidence="11" id="KW-1185">Reference proteome</keyword>
<dbReference type="Proteomes" id="UP001642483">
    <property type="component" value="Unassembled WGS sequence"/>
</dbReference>
<feature type="transmembrane region" description="Helical" evidence="7">
    <location>
        <begin position="405"/>
        <end position="423"/>
    </location>
</feature>
<evidence type="ECO:0000256" key="2">
    <source>
        <dbReference type="ARBA" id="ARBA00022692"/>
    </source>
</evidence>
<dbReference type="EMBL" id="CAWYQH010000013">
    <property type="protein sequence ID" value="CAK8674805.1"/>
    <property type="molecule type" value="Genomic_DNA"/>
</dbReference>
<feature type="domain" description="G-protein coupled receptors family 2 profile 2" evidence="9">
    <location>
        <begin position="369"/>
        <end position="666"/>
    </location>
</feature>
<comment type="subcellular location">
    <subcellularLocation>
        <location evidence="1">Membrane</location>
        <topology evidence="1">Multi-pass membrane protein</topology>
    </subcellularLocation>
</comment>
<evidence type="ECO:0000256" key="3">
    <source>
        <dbReference type="ARBA" id="ARBA00022989"/>
    </source>
</evidence>
<feature type="transmembrane region" description="Helical" evidence="7">
    <location>
        <begin position="368"/>
        <end position="393"/>
    </location>
</feature>
<name>A0ABP0F8P8_CLALP</name>
<feature type="region of interest" description="Disordered" evidence="6">
    <location>
        <begin position="73"/>
        <end position="105"/>
    </location>
</feature>
<dbReference type="Gene3D" id="2.60.220.50">
    <property type="match status" value="1"/>
</dbReference>
<organism evidence="10 11">
    <name type="scientific">Clavelina lepadiformis</name>
    <name type="common">Light-bulb sea squirt</name>
    <name type="synonym">Ascidia lepadiformis</name>
    <dbReference type="NCBI Taxonomy" id="159417"/>
    <lineage>
        <taxon>Eukaryota</taxon>
        <taxon>Metazoa</taxon>
        <taxon>Chordata</taxon>
        <taxon>Tunicata</taxon>
        <taxon>Ascidiacea</taxon>
        <taxon>Aplousobranchia</taxon>
        <taxon>Clavelinidae</taxon>
        <taxon>Clavelina</taxon>
    </lineage>
</organism>
<evidence type="ECO:0000256" key="6">
    <source>
        <dbReference type="SAM" id="MobiDB-lite"/>
    </source>
</evidence>
<dbReference type="InterPro" id="IPR017981">
    <property type="entry name" value="GPCR_2-like_7TM"/>
</dbReference>
<dbReference type="PANTHER" id="PTHR45692:SF1">
    <property type="entry name" value="G-PROTEIN COUPLED RECEPTORS FAMILY 2 PROFILE 2 DOMAIN-CONTAINING PROTEIN"/>
    <property type="match status" value="1"/>
</dbReference>
<feature type="compositionally biased region" description="Polar residues" evidence="6">
    <location>
        <begin position="95"/>
        <end position="105"/>
    </location>
</feature>
<dbReference type="InterPro" id="IPR046338">
    <property type="entry name" value="GAIN_dom_sf"/>
</dbReference>
<dbReference type="InterPro" id="IPR057244">
    <property type="entry name" value="GAIN_B"/>
</dbReference>
<feature type="transmembrane region" description="Helical" evidence="7">
    <location>
        <begin position="645"/>
        <end position="664"/>
    </location>
</feature>
<keyword evidence="5" id="KW-1015">Disulfide bond</keyword>